<accession>A0A9D1III1</accession>
<evidence type="ECO:0000256" key="7">
    <source>
        <dbReference type="ARBA" id="ARBA00023315"/>
    </source>
</evidence>
<reference evidence="10" key="1">
    <citation type="submission" date="2020-10" db="EMBL/GenBank/DDBJ databases">
        <authorList>
            <person name="Gilroy R."/>
        </authorList>
    </citation>
    <scope>NUCLEOTIDE SEQUENCE</scope>
    <source>
        <strain evidence="10">7463</strain>
    </source>
</reference>
<reference evidence="10" key="2">
    <citation type="journal article" date="2021" name="PeerJ">
        <title>Extensive microbial diversity within the chicken gut microbiome revealed by metagenomics and culture.</title>
        <authorList>
            <person name="Gilroy R."/>
            <person name="Ravi A."/>
            <person name="Getino M."/>
            <person name="Pursley I."/>
            <person name="Horton D.L."/>
            <person name="Alikhan N.F."/>
            <person name="Baker D."/>
            <person name="Gharbi K."/>
            <person name="Hall N."/>
            <person name="Watson M."/>
            <person name="Adriaenssens E.M."/>
            <person name="Foster-Nyarko E."/>
            <person name="Jarju S."/>
            <person name="Secka A."/>
            <person name="Antonio M."/>
            <person name="Oren A."/>
            <person name="Chaudhuri R.R."/>
            <person name="La Ragione R."/>
            <person name="Hildebrand F."/>
            <person name="Pallen M.J."/>
        </authorList>
    </citation>
    <scope>NUCLEOTIDE SEQUENCE</scope>
    <source>
        <strain evidence="10">7463</strain>
    </source>
</reference>
<keyword evidence="3" id="KW-0808">Transferase</keyword>
<dbReference type="GO" id="GO:0016746">
    <property type="term" value="F:acyltransferase activity"/>
    <property type="evidence" value="ECO:0007669"/>
    <property type="project" value="UniProtKB-KW"/>
</dbReference>
<comment type="similarity">
    <text evidence="2">Belongs to the lipid A palmitoyltransferase family.</text>
</comment>
<dbReference type="SUPFAM" id="SSF56925">
    <property type="entry name" value="OMPA-like"/>
    <property type="match status" value="2"/>
</dbReference>
<evidence type="ECO:0000313" key="10">
    <source>
        <dbReference type="EMBL" id="HIU36697.1"/>
    </source>
</evidence>
<dbReference type="Gene3D" id="2.40.160.20">
    <property type="match status" value="2"/>
</dbReference>
<feature type="signal peptide" evidence="8">
    <location>
        <begin position="1"/>
        <end position="22"/>
    </location>
</feature>
<dbReference type="InterPro" id="IPR027385">
    <property type="entry name" value="Beta-barrel_OMP"/>
</dbReference>
<evidence type="ECO:0000259" key="9">
    <source>
        <dbReference type="Pfam" id="PF13505"/>
    </source>
</evidence>
<dbReference type="InterPro" id="IPR011250">
    <property type="entry name" value="OMP/PagP_B-barrel"/>
</dbReference>
<evidence type="ECO:0000256" key="4">
    <source>
        <dbReference type="ARBA" id="ARBA00022729"/>
    </source>
</evidence>
<proteinExistence type="inferred from homology"/>
<comment type="caution">
    <text evidence="10">The sequence shown here is derived from an EMBL/GenBank/DDBJ whole genome shotgun (WGS) entry which is preliminary data.</text>
</comment>
<feature type="domain" description="Outer membrane protein beta-barrel" evidence="9">
    <location>
        <begin position="206"/>
        <end position="385"/>
    </location>
</feature>
<organism evidence="10 11">
    <name type="scientific">Candidatus Aphodousia faecigallinarum</name>
    <dbReference type="NCBI Taxonomy" id="2840677"/>
    <lineage>
        <taxon>Bacteria</taxon>
        <taxon>Pseudomonadati</taxon>
        <taxon>Pseudomonadota</taxon>
        <taxon>Betaproteobacteria</taxon>
        <taxon>Burkholderiales</taxon>
        <taxon>Sutterellaceae</taxon>
        <taxon>Sutterellaceae incertae sedis</taxon>
        <taxon>Candidatus Aphodousia</taxon>
    </lineage>
</organism>
<dbReference type="AlphaFoldDB" id="A0A9D1III1"/>
<dbReference type="GO" id="GO:0009279">
    <property type="term" value="C:cell outer membrane"/>
    <property type="evidence" value="ECO:0007669"/>
    <property type="project" value="UniProtKB-SubCell"/>
</dbReference>
<sequence>MPSFKKIALATALSLSTLTAQAGFIDSFVETLPGASSPYPDAGFIGNQLNGMHDIVEHGRTGLLVPAYTNHPNWDYDNRDEENAYPFGAGISRGIIDERGNERLVYMMLFRDSHYELEPIMGYAWIARFPIANSGFHLGAGYTAGVTFRQDYNWLPIPVPLPLVSAGTDCFNLYATYIPGSNVFFFFSKFEFDDQQRRFAPWPETTASAWANTTEIYAQGSWVKTDLSDGEGDIPGGFTLSSESGFKFGVRHFLDRHWAWDLSYQRSEHDLNTPGHKVNTYRLTNTNLMVQYHFEVIDAMRLHVGAGAAYSELKAKGAGNYKEHSINPVVQTGFTWAVTDHLRVMGDMTVNFLHFHDVEINNSQALDGRFKPANTSFNLGVGYAF</sequence>
<keyword evidence="6" id="KW-0998">Cell outer membrane</keyword>
<evidence type="ECO:0000256" key="3">
    <source>
        <dbReference type="ARBA" id="ARBA00022679"/>
    </source>
</evidence>
<evidence type="ECO:0000256" key="2">
    <source>
        <dbReference type="ARBA" id="ARBA00006368"/>
    </source>
</evidence>
<keyword evidence="7" id="KW-0012">Acyltransferase</keyword>
<comment type="subcellular location">
    <subcellularLocation>
        <location evidence="1">Cell outer membrane</location>
    </subcellularLocation>
</comment>
<protein>
    <submittedName>
        <fullName evidence="10">Outer membrane beta-barrel protein</fullName>
    </submittedName>
</protein>
<evidence type="ECO:0000256" key="1">
    <source>
        <dbReference type="ARBA" id="ARBA00004442"/>
    </source>
</evidence>
<evidence type="ECO:0000313" key="11">
    <source>
        <dbReference type="Proteomes" id="UP000824083"/>
    </source>
</evidence>
<evidence type="ECO:0000256" key="8">
    <source>
        <dbReference type="SAM" id="SignalP"/>
    </source>
</evidence>
<dbReference type="Proteomes" id="UP000824083">
    <property type="component" value="Unassembled WGS sequence"/>
</dbReference>
<dbReference type="Pfam" id="PF07017">
    <property type="entry name" value="PagP"/>
    <property type="match status" value="1"/>
</dbReference>
<gene>
    <name evidence="10" type="ORF">IAC56_00220</name>
</gene>
<dbReference type="Pfam" id="PF13505">
    <property type="entry name" value="OMP_b-brl"/>
    <property type="match status" value="1"/>
</dbReference>
<feature type="chain" id="PRO_5039370945" evidence="8">
    <location>
        <begin position="23"/>
        <end position="385"/>
    </location>
</feature>
<evidence type="ECO:0000256" key="5">
    <source>
        <dbReference type="ARBA" id="ARBA00023136"/>
    </source>
</evidence>
<dbReference type="InterPro" id="IPR009746">
    <property type="entry name" value="LipidA_acyl_PagP"/>
</dbReference>
<evidence type="ECO:0000256" key="6">
    <source>
        <dbReference type="ARBA" id="ARBA00023237"/>
    </source>
</evidence>
<dbReference type="EMBL" id="DVMY01000006">
    <property type="protein sequence ID" value="HIU36697.1"/>
    <property type="molecule type" value="Genomic_DNA"/>
</dbReference>
<keyword evidence="4 8" id="KW-0732">Signal</keyword>
<name>A0A9D1III1_9BURK</name>
<keyword evidence="5" id="KW-0472">Membrane</keyword>